<organism evidence="1 2">
    <name type="scientific">Hymenochirus boettgeri</name>
    <name type="common">Congo dwarf clawed frog</name>
    <dbReference type="NCBI Taxonomy" id="247094"/>
    <lineage>
        <taxon>Eukaryota</taxon>
        <taxon>Metazoa</taxon>
        <taxon>Chordata</taxon>
        <taxon>Craniata</taxon>
        <taxon>Vertebrata</taxon>
        <taxon>Euteleostomi</taxon>
        <taxon>Amphibia</taxon>
        <taxon>Batrachia</taxon>
        <taxon>Anura</taxon>
        <taxon>Pipoidea</taxon>
        <taxon>Pipidae</taxon>
        <taxon>Pipinae</taxon>
        <taxon>Hymenochirus</taxon>
    </lineage>
</organism>
<name>A0A8T2JY03_9PIPI</name>
<reference evidence="1" key="1">
    <citation type="thesis" date="2020" institute="ProQuest LLC" country="789 East Eisenhower Parkway, Ann Arbor, MI, USA">
        <title>Comparative Genomics and Chromosome Evolution.</title>
        <authorList>
            <person name="Mudd A.B."/>
        </authorList>
    </citation>
    <scope>NUCLEOTIDE SEQUENCE</scope>
    <source>
        <strain evidence="1">Female2</strain>
        <tissue evidence="1">Blood</tissue>
    </source>
</reference>
<dbReference type="Proteomes" id="UP000812440">
    <property type="component" value="Chromosome 8_10"/>
</dbReference>
<evidence type="ECO:0000313" key="1">
    <source>
        <dbReference type="EMBL" id="KAG8448384.1"/>
    </source>
</evidence>
<sequence length="75" mass="9190">MDVKKKPNKNKQQQKKTKHNFILKTKIKQLNRRGCHTIRKWTQIQLSPKQILLMVTKKKTNKKNIWHWKITIMEI</sequence>
<accession>A0A8T2JY03</accession>
<comment type="caution">
    <text evidence="1">The sequence shown here is derived from an EMBL/GenBank/DDBJ whole genome shotgun (WGS) entry which is preliminary data.</text>
</comment>
<dbReference type="EMBL" id="JAACNH010000003">
    <property type="protein sequence ID" value="KAG8448384.1"/>
    <property type="molecule type" value="Genomic_DNA"/>
</dbReference>
<dbReference type="AlphaFoldDB" id="A0A8T2JY03"/>
<proteinExistence type="predicted"/>
<keyword evidence="2" id="KW-1185">Reference proteome</keyword>
<gene>
    <name evidence="1" type="ORF">GDO86_015467</name>
</gene>
<evidence type="ECO:0000313" key="2">
    <source>
        <dbReference type="Proteomes" id="UP000812440"/>
    </source>
</evidence>
<protein>
    <submittedName>
        <fullName evidence="1">Uncharacterized protein</fullName>
    </submittedName>
</protein>